<evidence type="ECO:0000313" key="5">
    <source>
        <dbReference type="EMBL" id="GAN79593.1"/>
    </source>
</evidence>
<dbReference type="InterPro" id="IPR036291">
    <property type="entry name" value="NAD(P)-bd_dom_sf"/>
</dbReference>
<dbReference type="Gene3D" id="3.40.50.720">
    <property type="entry name" value="NAD(P)-binding Rossmann-like Domain"/>
    <property type="match status" value="1"/>
</dbReference>
<dbReference type="SUPFAM" id="SSF53223">
    <property type="entry name" value="Aminoacid dehydrogenase-like, N-terminal domain"/>
    <property type="match status" value="1"/>
</dbReference>
<comment type="pathway">
    <text evidence="1">Metabolic intermediate biosynthesis; chorismate biosynthesis; chorismate from D-erythrose 4-phosphate and phosphoenolpyruvate: step 4/7.</text>
</comment>
<dbReference type="PANTHER" id="PTHR21089:SF1">
    <property type="entry name" value="BIFUNCTIONAL 3-DEHYDROQUINATE DEHYDRATASE_SHIKIMATE DEHYDROGENASE, CHLOROPLASTIC"/>
    <property type="match status" value="1"/>
</dbReference>
<proteinExistence type="predicted"/>
<dbReference type="GO" id="GO:0005829">
    <property type="term" value="C:cytosol"/>
    <property type="evidence" value="ECO:0007669"/>
    <property type="project" value="TreeGrafter"/>
</dbReference>
<evidence type="ECO:0000256" key="3">
    <source>
        <dbReference type="ARBA" id="ARBA00023141"/>
    </source>
</evidence>
<dbReference type="InterPro" id="IPR013708">
    <property type="entry name" value="Shikimate_DH-bd_N"/>
</dbReference>
<keyword evidence="3" id="KW-0028">Amino-acid biosynthesis</keyword>
<keyword evidence="3" id="KW-0057">Aromatic amino acid biosynthesis</keyword>
<reference evidence="5 6" key="1">
    <citation type="submission" date="2012-11" db="EMBL/GenBank/DDBJ databases">
        <title>Whole genome sequence of Acidocella aminolytica 101 = DSM 11237.</title>
        <authorList>
            <person name="Azuma Y."/>
            <person name="Higashiura N."/>
            <person name="Hirakawa H."/>
            <person name="Matsushita K."/>
        </authorList>
    </citation>
    <scope>NUCLEOTIDE SEQUENCE [LARGE SCALE GENOMIC DNA]</scope>
    <source>
        <strain evidence="6">101 / DSM 11237</strain>
    </source>
</reference>
<dbReference type="Pfam" id="PF08501">
    <property type="entry name" value="Shikimate_dh_N"/>
    <property type="match status" value="1"/>
</dbReference>
<feature type="domain" description="Shikimate dehydrogenase substrate binding N-terminal" evidence="4">
    <location>
        <begin position="16"/>
        <end position="99"/>
    </location>
</feature>
<dbReference type="Proteomes" id="UP000032668">
    <property type="component" value="Unassembled WGS sequence"/>
</dbReference>
<dbReference type="GO" id="GO:0009073">
    <property type="term" value="P:aromatic amino acid family biosynthetic process"/>
    <property type="evidence" value="ECO:0007669"/>
    <property type="project" value="UniProtKB-KW"/>
</dbReference>
<accession>A0A0D6PEF1</accession>
<dbReference type="Gene3D" id="3.40.50.10860">
    <property type="entry name" value="Leucine Dehydrogenase, chain A, domain 1"/>
    <property type="match status" value="1"/>
</dbReference>
<name>A0A0D6PEF1_9PROT</name>
<organism evidence="5 6">
    <name type="scientific">Acidocella aminolytica 101 = DSM 11237</name>
    <dbReference type="NCBI Taxonomy" id="1120923"/>
    <lineage>
        <taxon>Bacteria</taxon>
        <taxon>Pseudomonadati</taxon>
        <taxon>Pseudomonadota</taxon>
        <taxon>Alphaproteobacteria</taxon>
        <taxon>Acetobacterales</taxon>
        <taxon>Acidocellaceae</taxon>
        <taxon>Acidocella</taxon>
    </lineage>
</organism>
<evidence type="ECO:0000256" key="1">
    <source>
        <dbReference type="ARBA" id="ARBA00004871"/>
    </source>
</evidence>
<dbReference type="RefSeq" id="WP_048878037.1">
    <property type="nucleotide sequence ID" value="NZ_BANC01000023.1"/>
</dbReference>
<dbReference type="GO" id="GO:0019632">
    <property type="term" value="P:shikimate metabolic process"/>
    <property type="evidence" value="ECO:0007669"/>
    <property type="project" value="TreeGrafter"/>
</dbReference>
<dbReference type="PANTHER" id="PTHR21089">
    <property type="entry name" value="SHIKIMATE DEHYDROGENASE"/>
    <property type="match status" value="1"/>
</dbReference>
<sequence>MNLTTSLNGATSVIGIVGDPIAQVKSPAGMTAGLTARGLNSIVVPFHVTPDNLTTFATGVSLAKNLTGLIVTVPHKFAFYDLCATSSARSKLMRTVNVLRRNEDGSWYGDIFDGEGFVVSLIRGGGAPQGKRVLLVGAGGAGTAIAMALLDAGVTELAIHDGNAERRNTLLTQLAPVADGRLTQGSADPSGFDIVVNATPSGMRSSDPLPVDVSRLSPTAFAADVITAPMETPFLQAAKSLGCGTRTGIQMFNSVCELMLDFYTPSASNTQAA</sequence>
<dbReference type="GO" id="GO:0050661">
    <property type="term" value="F:NADP binding"/>
    <property type="evidence" value="ECO:0007669"/>
    <property type="project" value="TreeGrafter"/>
</dbReference>
<keyword evidence="2" id="KW-0560">Oxidoreductase</keyword>
<dbReference type="InterPro" id="IPR022893">
    <property type="entry name" value="Shikimate_DH_fam"/>
</dbReference>
<gene>
    <name evidence="5" type="ORF">Aam_023_044</name>
</gene>
<evidence type="ECO:0000256" key="2">
    <source>
        <dbReference type="ARBA" id="ARBA00023002"/>
    </source>
</evidence>
<dbReference type="SUPFAM" id="SSF51735">
    <property type="entry name" value="NAD(P)-binding Rossmann-fold domains"/>
    <property type="match status" value="1"/>
</dbReference>
<dbReference type="OrthoDB" id="7873617at2"/>
<dbReference type="GO" id="GO:0004764">
    <property type="term" value="F:shikimate 3-dehydrogenase (NADP+) activity"/>
    <property type="evidence" value="ECO:0007669"/>
    <property type="project" value="InterPro"/>
</dbReference>
<dbReference type="AlphaFoldDB" id="A0A0D6PEF1"/>
<protein>
    <submittedName>
        <fullName evidence="5">Shikimate dehydrogenase</fullName>
    </submittedName>
</protein>
<comment type="caution">
    <text evidence="5">The sequence shown here is derived from an EMBL/GenBank/DDBJ whole genome shotgun (WGS) entry which is preliminary data.</text>
</comment>
<dbReference type="STRING" id="1120923.SAMN02746095_02670"/>
<dbReference type="GO" id="GO:0009423">
    <property type="term" value="P:chorismate biosynthetic process"/>
    <property type="evidence" value="ECO:0007669"/>
    <property type="project" value="TreeGrafter"/>
</dbReference>
<keyword evidence="6" id="KW-1185">Reference proteome</keyword>
<dbReference type="EMBL" id="BANC01000023">
    <property type="protein sequence ID" value="GAN79593.1"/>
    <property type="molecule type" value="Genomic_DNA"/>
</dbReference>
<evidence type="ECO:0000313" key="6">
    <source>
        <dbReference type="Proteomes" id="UP000032668"/>
    </source>
</evidence>
<evidence type="ECO:0000259" key="4">
    <source>
        <dbReference type="Pfam" id="PF08501"/>
    </source>
</evidence>
<dbReference type="InterPro" id="IPR046346">
    <property type="entry name" value="Aminoacid_DH-like_N_sf"/>
</dbReference>